<keyword evidence="3" id="KW-0067">ATP-binding</keyword>
<dbReference type="AlphaFoldDB" id="A0A2U1AS15"/>
<reference evidence="6 7" key="1">
    <citation type="submission" date="2018-04" db="EMBL/GenBank/DDBJ databases">
        <title>Genomic Encyclopedia of Type Strains, Phase IV (KMG-IV): sequencing the most valuable type-strain genomes for metagenomic binning, comparative biology and taxonomic classification.</title>
        <authorList>
            <person name="Goeker M."/>
        </authorList>
    </citation>
    <scope>NUCLEOTIDE SEQUENCE [LARGE SCALE GENOMIC DNA]</scope>
    <source>
        <strain evidence="6 7">DSM 14823</strain>
    </source>
</reference>
<feature type="transmembrane region" description="Helical" evidence="4">
    <location>
        <begin position="6"/>
        <end position="25"/>
    </location>
</feature>
<dbReference type="InterPro" id="IPR027417">
    <property type="entry name" value="P-loop_NTPase"/>
</dbReference>
<feature type="transmembrane region" description="Helical" evidence="4">
    <location>
        <begin position="37"/>
        <end position="57"/>
    </location>
</feature>
<keyword evidence="4" id="KW-0812">Transmembrane</keyword>
<dbReference type="PANTHER" id="PTHR30258">
    <property type="entry name" value="TYPE II SECRETION SYSTEM PROTEIN GSPE-RELATED"/>
    <property type="match status" value="1"/>
</dbReference>
<dbReference type="RefSeq" id="WP_116884783.1">
    <property type="nucleotide sequence ID" value="NZ_CABMMC010000010.1"/>
</dbReference>
<keyword evidence="4" id="KW-0472">Membrane</keyword>
<comment type="similarity">
    <text evidence="1">Belongs to the GSP E family.</text>
</comment>
<sequence>MSYNPIQLLIPAVWLYFGLFTLKYVDQHVAEKRAWRPWLNLAALFLGPVVLALFPVGRAIAKSGFSFRKLFPARKPKRPTQGLELIGASGTPVLDPERPHDNPAAVVLLRALLTDAIRKQAGEINFEPRPNRTMTIRFRHGATSKPVREVDLELGEAMIDEIKTAADLNLAEKRAPQEGGFSANLPESMIRFRASTAGIFGGEKLTIRLLLPGTGTAGLDALNLGGGETAAIRNALKKPTGLILISGPPGSGRTTTMYTLMEEADTTLRIAFSVENRIGRAISGVSQMEVGGGAADNQAALIGTALQQTPDMLFIDELTDPESMKMALRAARELLVIAVIPGGDLGRVLSRFPELGISPAALARVLLLLLSQRLVRKLCSCRQKGRLTPEIQDYFQQAHLSDANVCLPAGCRKCNGTGYDGVLPVFDLVQVSDHLRDLLDADGVPISMVRQELEREHGSSMLVYRGFQLVSTGQTSEDEVRRAILTQE</sequence>
<dbReference type="GeneID" id="78296075"/>
<comment type="caution">
    <text evidence="6">The sequence shown here is derived from an EMBL/GenBank/DDBJ whole genome shotgun (WGS) entry which is preliminary data.</text>
</comment>
<organism evidence="6 7">
    <name type="scientific">Victivallis vadensis</name>
    <dbReference type="NCBI Taxonomy" id="172901"/>
    <lineage>
        <taxon>Bacteria</taxon>
        <taxon>Pseudomonadati</taxon>
        <taxon>Lentisphaerota</taxon>
        <taxon>Lentisphaeria</taxon>
        <taxon>Victivallales</taxon>
        <taxon>Victivallaceae</taxon>
        <taxon>Victivallis</taxon>
    </lineage>
</organism>
<evidence type="ECO:0000313" key="7">
    <source>
        <dbReference type="Proteomes" id="UP000245959"/>
    </source>
</evidence>
<feature type="domain" description="AAA+ ATPase" evidence="5">
    <location>
        <begin position="239"/>
        <end position="380"/>
    </location>
</feature>
<dbReference type="GO" id="GO:0016887">
    <property type="term" value="F:ATP hydrolysis activity"/>
    <property type="evidence" value="ECO:0007669"/>
    <property type="project" value="TreeGrafter"/>
</dbReference>
<dbReference type="InterPro" id="IPR003593">
    <property type="entry name" value="AAA+_ATPase"/>
</dbReference>
<keyword evidence="2" id="KW-0547">Nucleotide-binding</keyword>
<evidence type="ECO:0000256" key="1">
    <source>
        <dbReference type="ARBA" id="ARBA00006611"/>
    </source>
</evidence>
<dbReference type="GO" id="GO:0005886">
    <property type="term" value="C:plasma membrane"/>
    <property type="evidence" value="ECO:0007669"/>
    <property type="project" value="TreeGrafter"/>
</dbReference>
<evidence type="ECO:0000256" key="4">
    <source>
        <dbReference type="SAM" id="Phobius"/>
    </source>
</evidence>
<dbReference type="EMBL" id="QEKH01000022">
    <property type="protein sequence ID" value="PVY39163.1"/>
    <property type="molecule type" value="Genomic_DNA"/>
</dbReference>
<keyword evidence="7" id="KW-1185">Reference proteome</keyword>
<evidence type="ECO:0000259" key="5">
    <source>
        <dbReference type="SMART" id="SM00382"/>
    </source>
</evidence>
<proteinExistence type="inferred from homology"/>
<dbReference type="GO" id="GO:0005524">
    <property type="term" value="F:ATP binding"/>
    <property type="evidence" value="ECO:0007669"/>
    <property type="project" value="UniProtKB-KW"/>
</dbReference>
<dbReference type="OrthoDB" id="244550at2"/>
<accession>A0A2U1AS15</accession>
<evidence type="ECO:0000256" key="3">
    <source>
        <dbReference type="ARBA" id="ARBA00022840"/>
    </source>
</evidence>
<name>A0A2U1AS15_9BACT</name>
<dbReference type="SUPFAM" id="SSF52540">
    <property type="entry name" value="P-loop containing nucleoside triphosphate hydrolases"/>
    <property type="match status" value="1"/>
</dbReference>
<dbReference type="Gene3D" id="3.30.450.90">
    <property type="match status" value="1"/>
</dbReference>
<protein>
    <submittedName>
        <fullName evidence="6">General secretion pathway protein E</fullName>
    </submittedName>
</protein>
<dbReference type="Proteomes" id="UP000245959">
    <property type="component" value="Unassembled WGS sequence"/>
</dbReference>
<dbReference type="Gene3D" id="3.40.50.300">
    <property type="entry name" value="P-loop containing nucleotide triphosphate hydrolases"/>
    <property type="match status" value="1"/>
</dbReference>
<dbReference type="PANTHER" id="PTHR30258:SF3">
    <property type="entry name" value="SLL1921 PROTEIN"/>
    <property type="match status" value="1"/>
</dbReference>
<keyword evidence="4" id="KW-1133">Transmembrane helix</keyword>
<gene>
    <name evidence="6" type="ORF">C8D82_12238</name>
</gene>
<dbReference type="InterPro" id="IPR001482">
    <property type="entry name" value="T2SS/T4SS_dom"/>
</dbReference>
<evidence type="ECO:0000313" key="6">
    <source>
        <dbReference type="EMBL" id="PVY39163.1"/>
    </source>
</evidence>
<evidence type="ECO:0000256" key="2">
    <source>
        <dbReference type="ARBA" id="ARBA00022741"/>
    </source>
</evidence>
<dbReference type="SMART" id="SM00382">
    <property type="entry name" value="AAA"/>
    <property type="match status" value="1"/>
</dbReference>
<dbReference type="Pfam" id="PF00437">
    <property type="entry name" value="T2SSE"/>
    <property type="match status" value="1"/>
</dbReference>